<dbReference type="RefSeq" id="WP_146977196.1">
    <property type="nucleotide sequence ID" value="NZ_VOSL01000144.1"/>
</dbReference>
<sequence length="361" mass="37195">MDLDRARNSSARGAARRAILTLLSLLLLALLSACSGVDAPIVATDTGEDASESDATDDTSPDPVDTGNDADDVDTAPDPCPVCCAGTARCGAGGAREVCNETGTAYEPDPCEEGSSCSAGVCEPDPICTPGESRCVDAQTQLTCRATGLAYRTDTCTGGQVCAAGECRDGLANGAECSADSECAGGSCLNVGGTSYCTSNCQSASCGDNEACWNVEGIEHQQEPHCLERCQVSCAREDMRCVAVHTEVDGEIAWANACVPDALKSIGARCTSNTECASETCRLDYFSDSDDIAIGYCTRNCQAGGCPEGSECIAIGGEQWCQPRCSEGVCPLDPAGNNLRIICGTRQIVGTIENASVCLDS</sequence>
<dbReference type="Proteomes" id="UP000321046">
    <property type="component" value="Unassembled WGS sequence"/>
</dbReference>
<dbReference type="AlphaFoldDB" id="A0A5C6WXY0"/>
<evidence type="ECO:0000313" key="2">
    <source>
        <dbReference type="EMBL" id="TXD31903.1"/>
    </source>
</evidence>
<feature type="region of interest" description="Disordered" evidence="1">
    <location>
        <begin position="46"/>
        <end position="72"/>
    </location>
</feature>
<organism evidence="2 3">
    <name type="scientific">Lujinxingia vulgaris</name>
    <dbReference type="NCBI Taxonomy" id="2600176"/>
    <lineage>
        <taxon>Bacteria</taxon>
        <taxon>Deltaproteobacteria</taxon>
        <taxon>Bradymonadales</taxon>
        <taxon>Lujinxingiaceae</taxon>
        <taxon>Lujinxingia</taxon>
    </lineage>
</organism>
<evidence type="ECO:0000256" key="1">
    <source>
        <dbReference type="SAM" id="MobiDB-lite"/>
    </source>
</evidence>
<protein>
    <submittedName>
        <fullName evidence="2">Uncharacterized protein</fullName>
    </submittedName>
</protein>
<feature type="compositionally biased region" description="Acidic residues" evidence="1">
    <location>
        <begin position="46"/>
        <end position="60"/>
    </location>
</feature>
<comment type="caution">
    <text evidence="2">The sequence shown here is derived from an EMBL/GenBank/DDBJ whole genome shotgun (WGS) entry which is preliminary data.</text>
</comment>
<gene>
    <name evidence="2" type="ORF">FRC96_19945</name>
</gene>
<reference evidence="2 3" key="1">
    <citation type="submission" date="2019-08" db="EMBL/GenBank/DDBJ databases">
        <title>Bradymonadales sp. TMQ2.</title>
        <authorList>
            <person name="Liang Q."/>
        </authorList>
    </citation>
    <scope>NUCLEOTIDE SEQUENCE [LARGE SCALE GENOMIC DNA]</scope>
    <source>
        <strain evidence="2 3">TMQ2</strain>
    </source>
</reference>
<dbReference type="PROSITE" id="PS51257">
    <property type="entry name" value="PROKAR_LIPOPROTEIN"/>
    <property type="match status" value="1"/>
</dbReference>
<proteinExistence type="predicted"/>
<name>A0A5C6WXY0_9DELT</name>
<dbReference type="OrthoDB" id="5497782at2"/>
<accession>A0A5C6WXY0</accession>
<evidence type="ECO:0000313" key="3">
    <source>
        <dbReference type="Proteomes" id="UP000321046"/>
    </source>
</evidence>
<dbReference type="EMBL" id="VOSL01000144">
    <property type="protein sequence ID" value="TXD31903.1"/>
    <property type="molecule type" value="Genomic_DNA"/>
</dbReference>